<dbReference type="PROSITE" id="PS50097">
    <property type="entry name" value="BTB"/>
    <property type="match status" value="1"/>
</dbReference>
<keyword evidence="7" id="KW-0804">Transcription</keyword>
<evidence type="ECO:0000256" key="10">
    <source>
        <dbReference type="SAM" id="MobiDB-lite"/>
    </source>
</evidence>
<feature type="domain" description="C2H2-type" evidence="12">
    <location>
        <begin position="376"/>
        <end position="403"/>
    </location>
</feature>
<evidence type="ECO:0000256" key="7">
    <source>
        <dbReference type="ARBA" id="ARBA00023163"/>
    </source>
</evidence>
<dbReference type="SMART" id="SM00355">
    <property type="entry name" value="ZnF_C2H2"/>
    <property type="match status" value="5"/>
</dbReference>
<gene>
    <name evidence="14" type="primary">LOC118421404</name>
</gene>
<keyword evidence="5" id="KW-0862">Zinc</keyword>
<keyword evidence="6" id="KW-0805">Transcription regulation</keyword>
<dbReference type="OMA" id="ACHASRM"/>
<dbReference type="InterPro" id="IPR000210">
    <property type="entry name" value="BTB/POZ_dom"/>
</dbReference>
<dbReference type="KEGG" id="bfo:118421404"/>
<comment type="subcellular location">
    <subcellularLocation>
        <location evidence="1">Nucleus</location>
    </subcellularLocation>
</comment>
<dbReference type="Gene3D" id="3.30.160.60">
    <property type="entry name" value="Classic Zinc Finger"/>
    <property type="match status" value="5"/>
</dbReference>
<dbReference type="PANTHER" id="PTHR46105:SF28">
    <property type="entry name" value="ZINC FINGER PROTEIN 37-LIKE"/>
    <property type="match status" value="1"/>
</dbReference>
<dbReference type="SUPFAM" id="SSF57667">
    <property type="entry name" value="beta-beta-alpha zinc fingers"/>
    <property type="match status" value="3"/>
</dbReference>
<keyword evidence="4 9" id="KW-0863">Zinc-finger</keyword>
<dbReference type="InterPro" id="IPR036236">
    <property type="entry name" value="Znf_C2H2_sf"/>
</dbReference>
<reference evidence="13" key="1">
    <citation type="journal article" date="2020" name="Nat. Ecol. Evol.">
        <title>Deeply conserved synteny resolves early events in vertebrate evolution.</title>
        <authorList>
            <person name="Simakov O."/>
            <person name="Marletaz F."/>
            <person name="Yue J.X."/>
            <person name="O'Connell B."/>
            <person name="Jenkins J."/>
            <person name="Brandt A."/>
            <person name="Calef R."/>
            <person name="Tung C.H."/>
            <person name="Huang T.K."/>
            <person name="Schmutz J."/>
            <person name="Satoh N."/>
            <person name="Yu J.K."/>
            <person name="Putnam N.H."/>
            <person name="Green R.E."/>
            <person name="Rokhsar D.S."/>
        </authorList>
    </citation>
    <scope>NUCLEOTIDE SEQUENCE [LARGE SCALE GENOMIC DNA]</scope>
    <source>
        <strain evidence="13">S238N-H82</strain>
    </source>
</reference>
<evidence type="ECO:0000256" key="1">
    <source>
        <dbReference type="ARBA" id="ARBA00004123"/>
    </source>
</evidence>
<evidence type="ECO:0000313" key="13">
    <source>
        <dbReference type="Proteomes" id="UP000001554"/>
    </source>
</evidence>
<dbReference type="InterPro" id="IPR013087">
    <property type="entry name" value="Znf_C2H2_type"/>
</dbReference>
<sequence length="460" mass="52180">MLACHASRMTSKMKRTYNYPALSSKLQHHLNAQRRSGQFCDITLKLPDAEFHVHRCVFATFSPYFASLPNAGTRAIVELSTLTKAGVEPLVEMMYTSKLALTEDNIYYVSYAAGYFHIDETAENCQNFLKELQGKQSSRRGRGGRNGNQTEVRERSSSSEDLAGDVVFSPTMQGQEEVTTTQESSDTPDVIVKEEPRDPTQPVTVWNVDDDQRDSSYTDVAQNTQVADSYHQLQYNPLMTSSPNMYLVPSQDGTVRYQNGMDWQVGDNTTLASASHTDSFTFMDNSSSTERFSCTVCPMSFTKLSALKRHLSTHAGQQPYQCSICSTRFRRISYLKNHMIIHTGEKPYKCNLCSAKFSQRATLFRHRAVHNKERPYQCTSCPMKFNQRSSLVRHMLSHNREMPFSCNQCHDKFTSEETLKEHIIKVHIGDFPFEVNSVDPNVNQNPSGQDQVPSTSHENT</sequence>
<keyword evidence="8" id="KW-0539">Nucleus</keyword>
<evidence type="ECO:0000256" key="9">
    <source>
        <dbReference type="PROSITE-ProRule" id="PRU00042"/>
    </source>
</evidence>
<dbReference type="FunFam" id="3.30.160.60:FF:001498">
    <property type="entry name" value="Zinc finger protein 404"/>
    <property type="match status" value="1"/>
</dbReference>
<reference evidence="14" key="2">
    <citation type="submission" date="2025-08" db="UniProtKB">
        <authorList>
            <consortium name="RefSeq"/>
        </authorList>
    </citation>
    <scope>IDENTIFICATION</scope>
    <source>
        <strain evidence="14">S238N-H82</strain>
        <tissue evidence="14">Testes</tissue>
    </source>
</reference>
<dbReference type="SUPFAM" id="SSF54695">
    <property type="entry name" value="POZ domain"/>
    <property type="match status" value="1"/>
</dbReference>
<dbReference type="GeneID" id="118421404"/>
<evidence type="ECO:0000259" key="11">
    <source>
        <dbReference type="PROSITE" id="PS50097"/>
    </source>
</evidence>
<dbReference type="InterPro" id="IPR011333">
    <property type="entry name" value="SKP1/BTB/POZ_sf"/>
</dbReference>
<dbReference type="OrthoDB" id="6077919at2759"/>
<protein>
    <submittedName>
        <fullName evidence="14">Myoneurin-like isoform X1</fullName>
    </submittedName>
</protein>
<dbReference type="GO" id="GO:0008270">
    <property type="term" value="F:zinc ion binding"/>
    <property type="evidence" value="ECO:0007669"/>
    <property type="project" value="UniProtKB-KW"/>
</dbReference>
<dbReference type="PANTHER" id="PTHR46105">
    <property type="entry name" value="AGAP004733-PA"/>
    <property type="match status" value="1"/>
</dbReference>
<feature type="domain" description="C2H2-type" evidence="12">
    <location>
        <begin position="404"/>
        <end position="432"/>
    </location>
</feature>
<dbReference type="Pfam" id="PF00651">
    <property type="entry name" value="BTB"/>
    <property type="match status" value="1"/>
</dbReference>
<dbReference type="Proteomes" id="UP000001554">
    <property type="component" value="Chromosome 8"/>
</dbReference>
<feature type="region of interest" description="Disordered" evidence="10">
    <location>
        <begin position="135"/>
        <end position="207"/>
    </location>
</feature>
<evidence type="ECO:0000256" key="2">
    <source>
        <dbReference type="ARBA" id="ARBA00022723"/>
    </source>
</evidence>
<feature type="region of interest" description="Disordered" evidence="10">
    <location>
        <begin position="438"/>
        <end position="460"/>
    </location>
</feature>
<accession>A0A9J7LMJ9</accession>
<evidence type="ECO:0000256" key="3">
    <source>
        <dbReference type="ARBA" id="ARBA00022737"/>
    </source>
</evidence>
<feature type="domain" description="C2H2-type" evidence="12">
    <location>
        <begin position="292"/>
        <end position="319"/>
    </location>
</feature>
<feature type="domain" description="C2H2-type" evidence="12">
    <location>
        <begin position="320"/>
        <end position="347"/>
    </location>
</feature>
<evidence type="ECO:0000313" key="14">
    <source>
        <dbReference type="RefSeq" id="XP_035684563.1"/>
    </source>
</evidence>
<dbReference type="GO" id="GO:0006357">
    <property type="term" value="P:regulation of transcription by RNA polymerase II"/>
    <property type="evidence" value="ECO:0000318"/>
    <property type="project" value="GO_Central"/>
</dbReference>
<organism evidence="13 14">
    <name type="scientific">Branchiostoma floridae</name>
    <name type="common">Florida lancelet</name>
    <name type="synonym">Amphioxus</name>
    <dbReference type="NCBI Taxonomy" id="7739"/>
    <lineage>
        <taxon>Eukaryota</taxon>
        <taxon>Metazoa</taxon>
        <taxon>Chordata</taxon>
        <taxon>Cephalochordata</taxon>
        <taxon>Leptocardii</taxon>
        <taxon>Amphioxiformes</taxon>
        <taxon>Branchiostomatidae</taxon>
        <taxon>Branchiostoma</taxon>
    </lineage>
</organism>
<dbReference type="FunFam" id="3.30.160.60:FF:000358">
    <property type="entry name" value="zinc finger protein 24"/>
    <property type="match status" value="1"/>
</dbReference>
<keyword evidence="2" id="KW-0479">Metal-binding</keyword>
<feature type="domain" description="C2H2-type" evidence="12">
    <location>
        <begin position="348"/>
        <end position="375"/>
    </location>
</feature>
<dbReference type="PROSITE" id="PS50157">
    <property type="entry name" value="ZINC_FINGER_C2H2_2"/>
    <property type="match status" value="5"/>
</dbReference>
<dbReference type="GO" id="GO:0005634">
    <property type="term" value="C:nucleus"/>
    <property type="evidence" value="ECO:0000318"/>
    <property type="project" value="GO_Central"/>
</dbReference>
<dbReference type="PROSITE" id="PS00028">
    <property type="entry name" value="ZINC_FINGER_C2H2_1"/>
    <property type="match status" value="5"/>
</dbReference>
<dbReference type="AlphaFoldDB" id="A0A9J7LMJ9"/>
<name>A0A9J7LMJ9_BRAFL</name>
<keyword evidence="3" id="KW-0677">Repeat</keyword>
<dbReference type="Gene3D" id="3.30.710.10">
    <property type="entry name" value="Potassium Channel Kv1.1, Chain A"/>
    <property type="match status" value="1"/>
</dbReference>
<dbReference type="InterPro" id="IPR050457">
    <property type="entry name" value="ZnFinger_BTB_dom_contain"/>
</dbReference>
<feature type="compositionally biased region" description="Polar residues" evidence="10">
    <location>
        <begin position="170"/>
        <end position="187"/>
    </location>
</feature>
<dbReference type="FunFam" id="3.30.160.60:FF:000621">
    <property type="entry name" value="FLT3-interacting zinc finger 1"/>
    <property type="match status" value="1"/>
</dbReference>
<dbReference type="SMART" id="SM00225">
    <property type="entry name" value="BTB"/>
    <property type="match status" value="1"/>
</dbReference>
<keyword evidence="13" id="KW-1185">Reference proteome</keyword>
<feature type="domain" description="BTB" evidence="11">
    <location>
        <begin position="40"/>
        <end position="103"/>
    </location>
</feature>
<evidence type="ECO:0000259" key="12">
    <source>
        <dbReference type="PROSITE" id="PS50157"/>
    </source>
</evidence>
<proteinExistence type="predicted"/>
<evidence type="ECO:0000256" key="4">
    <source>
        <dbReference type="ARBA" id="ARBA00022771"/>
    </source>
</evidence>
<evidence type="ECO:0000256" key="6">
    <source>
        <dbReference type="ARBA" id="ARBA00023015"/>
    </source>
</evidence>
<dbReference type="RefSeq" id="XP_035684563.1">
    <property type="nucleotide sequence ID" value="XM_035828670.1"/>
</dbReference>
<evidence type="ECO:0000256" key="8">
    <source>
        <dbReference type="ARBA" id="ARBA00023242"/>
    </source>
</evidence>
<dbReference type="GO" id="GO:0003677">
    <property type="term" value="F:DNA binding"/>
    <property type="evidence" value="ECO:0007669"/>
    <property type="project" value="UniProtKB-KW"/>
</dbReference>
<evidence type="ECO:0000256" key="5">
    <source>
        <dbReference type="ARBA" id="ARBA00022833"/>
    </source>
</evidence>
<dbReference type="Pfam" id="PF00096">
    <property type="entry name" value="zf-C2H2"/>
    <property type="match status" value="4"/>
</dbReference>
<dbReference type="GO" id="GO:0000981">
    <property type="term" value="F:DNA-binding transcription factor activity, RNA polymerase II-specific"/>
    <property type="evidence" value="ECO:0000318"/>
    <property type="project" value="GO_Central"/>
</dbReference>